<dbReference type="Proteomes" id="UP000192569">
    <property type="component" value="Chromosome I"/>
</dbReference>
<dbReference type="Pfam" id="PF08666">
    <property type="entry name" value="SAF"/>
    <property type="match status" value="1"/>
</dbReference>
<protein>
    <submittedName>
        <fullName evidence="2">Flp pilus assembly protein RcpC/CpaB</fullName>
    </submittedName>
</protein>
<organism evidence="2 3">
    <name type="scientific">Thermanaeromonas toyohensis ToBE</name>
    <dbReference type="NCBI Taxonomy" id="698762"/>
    <lineage>
        <taxon>Bacteria</taxon>
        <taxon>Bacillati</taxon>
        <taxon>Bacillota</taxon>
        <taxon>Clostridia</taxon>
        <taxon>Neomoorellales</taxon>
        <taxon>Neomoorellaceae</taxon>
        <taxon>Thermanaeromonas</taxon>
    </lineage>
</organism>
<name>A0A1W1VTS8_9FIRM</name>
<evidence type="ECO:0000313" key="2">
    <source>
        <dbReference type="EMBL" id="SMB96511.1"/>
    </source>
</evidence>
<dbReference type="NCBIfam" id="TIGR03177">
    <property type="entry name" value="pilus_cpaB"/>
    <property type="match status" value="1"/>
</dbReference>
<dbReference type="Gene3D" id="3.90.1210.10">
    <property type="entry name" value="Antifreeze-like/N-acetylneuraminic acid synthase C-terminal domain"/>
    <property type="match status" value="1"/>
</dbReference>
<dbReference type="CDD" id="cd11614">
    <property type="entry name" value="SAF_CpaB_FlgA_like"/>
    <property type="match status" value="1"/>
</dbReference>
<dbReference type="EMBL" id="LT838272">
    <property type="protein sequence ID" value="SMB96511.1"/>
    <property type="molecule type" value="Genomic_DNA"/>
</dbReference>
<sequence>MRFSVKSPKFYAFRNQVPLIVAIVVGLAVALGSARFLLGYAKTQHETVRVPVPARDIAPYTVISPGDITWRDVIKGAEEAGAVRDPREVVGRVALSPLYRGEQIRKERLADPSFVTGRQVVAVSIDVARCVGGILVAGDLVDVWWVPDPGQPERWVLVATDAVVLDVRDSSGRTVLPQGGLVQQAIGGVVQSSPSNPPAVAVLAVRTEEVQKVIGGASPKSQFVVLAKKFISSNAGGISANANLKGNTETESPAGARR</sequence>
<proteinExistence type="predicted"/>
<reference evidence="2 3" key="1">
    <citation type="submission" date="2017-04" db="EMBL/GenBank/DDBJ databases">
        <authorList>
            <person name="Afonso C.L."/>
            <person name="Miller P.J."/>
            <person name="Scott M.A."/>
            <person name="Spackman E."/>
            <person name="Goraichik I."/>
            <person name="Dimitrov K.M."/>
            <person name="Suarez D.L."/>
            <person name="Swayne D.E."/>
        </authorList>
    </citation>
    <scope>NUCLEOTIDE SEQUENCE [LARGE SCALE GENOMIC DNA]</scope>
    <source>
        <strain evidence="2 3">ToBE</strain>
    </source>
</reference>
<dbReference type="SMART" id="SM00858">
    <property type="entry name" value="SAF"/>
    <property type="match status" value="1"/>
</dbReference>
<dbReference type="InterPro" id="IPR017592">
    <property type="entry name" value="Pilus_assmbl_Flp-typ_CpaB"/>
</dbReference>
<keyword evidence="3" id="KW-1185">Reference proteome</keyword>
<feature type="domain" description="SAF" evidence="1">
    <location>
        <begin position="48"/>
        <end position="110"/>
    </location>
</feature>
<dbReference type="RefSeq" id="WP_172839086.1">
    <property type="nucleotide sequence ID" value="NZ_LT838272.1"/>
</dbReference>
<evidence type="ECO:0000313" key="3">
    <source>
        <dbReference type="Proteomes" id="UP000192569"/>
    </source>
</evidence>
<dbReference type="AlphaFoldDB" id="A0A1W1VTS8"/>
<dbReference type="STRING" id="698762.SAMN00808754_1516"/>
<evidence type="ECO:0000259" key="1">
    <source>
        <dbReference type="SMART" id="SM00858"/>
    </source>
</evidence>
<accession>A0A1W1VTS8</accession>
<dbReference type="InterPro" id="IPR013974">
    <property type="entry name" value="SAF"/>
</dbReference>
<gene>
    <name evidence="2" type="ORF">SAMN00808754_1516</name>
</gene>